<feature type="transmembrane region" description="Helical" evidence="1">
    <location>
        <begin position="43"/>
        <end position="61"/>
    </location>
</feature>
<name>A0A9D9H9C7_9SPIR</name>
<proteinExistence type="predicted"/>
<keyword evidence="1" id="KW-0812">Transmembrane</keyword>
<reference evidence="2" key="1">
    <citation type="submission" date="2020-10" db="EMBL/GenBank/DDBJ databases">
        <authorList>
            <person name="Gilroy R."/>
        </authorList>
    </citation>
    <scope>NUCLEOTIDE SEQUENCE</scope>
    <source>
        <strain evidence="2">11167</strain>
    </source>
</reference>
<evidence type="ECO:0000313" key="3">
    <source>
        <dbReference type="Proteomes" id="UP000823633"/>
    </source>
</evidence>
<dbReference type="EMBL" id="JADIMU010000032">
    <property type="protein sequence ID" value="MBO8443146.1"/>
    <property type="molecule type" value="Genomic_DNA"/>
</dbReference>
<comment type="caution">
    <text evidence="2">The sequence shown here is derived from an EMBL/GenBank/DDBJ whole genome shotgun (WGS) entry which is preliminary data.</text>
</comment>
<dbReference type="Proteomes" id="UP000823633">
    <property type="component" value="Unassembled WGS sequence"/>
</dbReference>
<accession>A0A9D9H9C7</accession>
<reference evidence="2" key="2">
    <citation type="journal article" date="2021" name="PeerJ">
        <title>Extensive microbial diversity within the chicken gut microbiome revealed by metagenomics and culture.</title>
        <authorList>
            <person name="Gilroy R."/>
            <person name="Ravi A."/>
            <person name="Getino M."/>
            <person name="Pursley I."/>
            <person name="Horton D.L."/>
            <person name="Alikhan N.F."/>
            <person name="Baker D."/>
            <person name="Gharbi K."/>
            <person name="Hall N."/>
            <person name="Watson M."/>
            <person name="Adriaenssens E.M."/>
            <person name="Foster-Nyarko E."/>
            <person name="Jarju S."/>
            <person name="Secka A."/>
            <person name="Antonio M."/>
            <person name="Oren A."/>
            <person name="Chaudhuri R.R."/>
            <person name="La Ragione R."/>
            <person name="Hildebrand F."/>
            <person name="Pallen M.J."/>
        </authorList>
    </citation>
    <scope>NUCLEOTIDE SEQUENCE</scope>
    <source>
        <strain evidence="2">11167</strain>
    </source>
</reference>
<gene>
    <name evidence="2" type="ORF">IAC42_05245</name>
</gene>
<keyword evidence="1" id="KW-0472">Membrane</keyword>
<sequence>MQIWFLTLCYFALTILVLFLDDYRLTLGFMLAFKHHLIVDGRLRTALLACGIILCVLNLAFPMYPGPAILGDFLPAILCLFIALYYARFADEDRKTYLKVSDRNCAIALLVFTLVHFLCPQLVLF</sequence>
<dbReference type="AlphaFoldDB" id="A0A9D9H9C7"/>
<organism evidence="2 3">
    <name type="scientific">Candidatus Aphodenecus pullistercoris</name>
    <dbReference type="NCBI Taxonomy" id="2840669"/>
    <lineage>
        <taxon>Bacteria</taxon>
        <taxon>Pseudomonadati</taxon>
        <taxon>Spirochaetota</taxon>
        <taxon>Spirochaetia</taxon>
        <taxon>Spirochaetales</taxon>
        <taxon>Candidatus Aphodenecus</taxon>
    </lineage>
</organism>
<feature type="transmembrane region" description="Helical" evidence="1">
    <location>
        <begin position="106"/>
        <end position="124"/>
    </location>
</feature>
<evidence type="ECO:0000313" key="2">
    <source>
        <dbReference type="EMBL" id="MBO8443146.1"/>
    </source>
</evidence>
<evidence type="ECO:0000256" key="1">
    <source>
        <dbReference type="SAM" id="Phobius"/>
    </source>
</evidence>
<keyword evidence="1" id="KW-1133">Transmembrane helix</keyword>
<feature type="transmembrane region" description="Helical" evidence="1">
    <location>
        <begin position="68"/>
        <end position="86"/>
    </location>
</feature>
<protein>
    <submittedName>
        <fullName evidence="2">Uncharacterized protein</fullName>
    </submittedName>
</protein>